<gene>
    <name evidence="1" type="ORF">TCM_045183</name>
</gene>
<name>A0A061FR87_THECC</name>
<sequence length="100" mass="10774">MTGFRGLILRGVSLTGNLNNGKTLEICLVISTSSRILATNSSKKGVLVLHHGRLAINSTLVSKAILSIGVNTRLLCRQQVEMAIVYFLSRLEMAGSFKNG</sequence>
<accession>A0A061FR87</accession>
<keyword evidence="2" id="KW-1185">Reference proteome</keyword>
<evidence type="ECO:0000313" key="2">
    <source>
        <dbReference type="Proteomes" id="UP000026915"/>
    </source>
</evidence>
<organism evidence="1 2">
    <name type="scientific">Theobroma cacao</name>
    <name type="common">Cacao</name>
    <name type="synonym">Cocoa</name>
    <dbReference type="NCBI Taxonomy" id="3641"/>
    <lineage>
        <taxon>Eukaryota</taxon>
        <taxon>Viridiplantae</taxon>
        <taxon>Streptophyta</taxon>
        <taxon>Embryophyta</taxon>
        <taxon>Tracheophyta</taxon>
        <taxon>Spermatophyta</taxon>
        <taxon>Magnoliopsida</taxon>
        <taxon>eudicotyledons</taxon>
        <taxon>Gunneridae</taxon>
        <taxon>Pentapetalae</taxon>
        <taxon>rosids</taxon>
        <taxon>malvids</taxon>
        <taxon>Malvales</taxon>
        <taxon>Malvaceae</taxon>
        <taxon>Byttnerioideae</taxon>
        <taxon>Theobroma</taxon>
    </lineage>
</organism>
<reference evidence="1 2" key="1">
    <citation type="journal article" date="2013" name="Genome Biol.">
        <title>The genome sequence of the most widely cultivated cacao type and its use to identify candidate genes regulating pod color.</title>
        <authorList>
            <person name="Motamayor J.C."/>
            <person name="Mockaitis K."/>
            <person name="Schmutz J."/>
            <person name="Haiminen N."/>
            <person name="Iii D.L."/>
            <person name="Cornejo O."/>
            <person name="Findley S.D."/>
            <person name="Zheng P."/>
            <person name="Utro F."/>
            <person name="Royaert S."/>
            <person name="Saski C."/>
            <person name="Jenkins J."/>
            <person name="Podicheti R."/>
            <person name="Zhao M."/>
            <person name="Scheffler B.E."/>
            <person name="Stack J.C."/>
            <person name="Feltus F.A."/>
            <person name="Mustiga G.M."/>
            <person name="Amores F."/>
            <person name="Phillips W."/>
            <person name="Marelli J.P."/>
            <person name="May G.D."/>
            <person name="Shapiro H."/>
            <person name="Ma J."/>
            <person name="Bustamante C.D."/>
            <person name="Schnell R.J."/>
            <person name="Main D."/>
            <person name="Gilbert D."/>
            <person name="Parida L."/>
            <person name="Kuhn D.N."/>
        </authorList>
    </citation>
    <scope>NUCLEOTIDE SEQUENCE [LARGE SCALE GENOMIC DNA]</scope>
    <source>
        <strain evidence="2">cv. Matina 1-6</strain>
    </source>
</reference>
<protein>
    <submittedName>
        <fullName evidence="1">Uncharacterized protein</fullName>
    </submittedName>
</protein>
<dbReference type="EMBL" id="CM001888">
    <property type="protein sequence ID" value="EOY19825.1"/>
    <property type="molecule type" value="Genomic_DNA"/>
</dbReference>
<dbReference type="InParanoid" id="A0A061FR87"/>
<dbReference type="Proteomes" id="UP000026915">
    <property type="component" value="Chromosome 10"/>
</dbReference>
<dbReference type="Gramene" id="EOY19825">
    <property type="protein sequence ID" value="EOY19825"/>
    <property type="gene ID" value="TCM_045183"/>
</dbReference>
<dbReference type="HOGENOM" id="CLU_2311249_0_0_1"/>
<dbReference type="AlphaFoldDB" id="A0A061FR87"/>
<proteinExistence type="predicted"/>
<evidence type="ECO:0000313" key="1">
    <source>
        <dbReference type="EMBL" id="EOY19825.1"/>
    </source>
</evidence>